<dbReference type="PANTHER" id="PTHR28133">
    <property type="entry name" value="REQUIRED FOR RESPIRATORY GROWTH PROTEIN 7, MITOCHONDRIAL"/>
    <property type="match status" value="1"/>
</dbReference>
<evidence type="ECO:0000313" key="3">
    <source>
        <dbReference type="EMBL" id="KAI0305123.1"/>
    </source>
</evidence>
<dbReference type="GO" id="GO:0005739">
    <property type="term" value="C:mitochondrion"/>
    <property type="evidence" value="ECO:0007669"/>
    <property type="project" value="UniProtKB-SubCell"/>
</dbReference>
<organism evidence="3 4">
    <name type="scientific">Multifurca ochricompacta</name>
    <dbReference type="NCBI Taxonomy" id="376703"/>
    <lineage>
        <taxon>Eukaryota</taxon>
        <taxon>Fungi</taxon>
        <taxon>Dikarya</taxon>
        <taxon>Basidiomycota</taxon>
        <taxon>Agaricomycotina</taxon>
        <taxon>Agaricomycetes</taxon>
        <taxon>Russulales</taxon>
        <taxon>Russulaceae</taxon>
        <taxon>Multifurca</taxon>
    </lineage>
</organism>
<comment type="caution">
    <text evidence="3">The sequence shown here is derived from an EMBL/GenBank/DDBJ whole genome shotgun (WGS) entry which is preliminary data.</text>
</comment>
<keyword evidence="4" id="KW-1185">Reference proteome</keyword>
<name>A0AAD4M8R6_9AGAM</name>
<protein>
    <submittedName>
        <fullName evidence="3">Uncharacterized protein</fullName>
    </submittedName>
</protein>
<comment type="subcellular location">
    <subcellularLocation>
        <location evidence="1">Mitochondrion</location>
    </subcellularLocation>
</comment>
<sequence length="233" mass="25454">MHFNRIHRSSERLLSTVHRGTAFEKRASSLLMEHMSMSLTRVGGSYDGGVDLIGWWWLPSGQPSTCADWSIANRRRLRILAQCKAEKRKVGPAYLRELEGVVYKHVATAALESPSSHIPQATISTPTEPPPVAVLVSESPFTRNCLLAAHTSLLPFLLVHLPPSGPGPLGAVFGNPALVSERGLLRGELEIRWERDAAMAGNGRPGLWWQGHPLPNWTPDSGVGTTPLIQPSL</sequence>
<keyword evidence="2" id="KW-0496">Mitochondrion</keyword>
<accession>A0AAD4M8R6</accession>
<dbReference type="EMBL" id="WTXG01000006">
    <property type="protein sequence ID" value="KAI0305123.1"/>
    <property type="molecule type" value="Genomic_DNA"/>
</dbReference>
<dbReference type="Pfam" id="PF10356">
    <property type="entry name" value="RRG7"/>
    <property type="match status" value="1"/>
</dbReference>
<evidence type="ECO:0000313" key="4">
    <source>
        <dbReference type="Proteomes" id="UP001203297"/>
    </source>
</evidence>
<dbReference type="AlphaFoldDB" id="A0AAD4M8R6"/>
<dbReference type="Proteomes" id="UP001203297">
    <property type="component" value="Unassembled WGS sequence"/>
</dbReference>
<dbReference type="PANTHER" id="PTHR28133:SF1">
    <property type="entry name" value="REQUIRED FOR RESPIRATORY GROWTH PROTEIN 7, MITOCHONDRIAL"/>
    <property type="match status" value="1"/>
</dbReference>
<evidence type="ECO:0000256" key="1">
    <source>
        <dbReference type="ARBA" id="ARBA00004173"/>
    </source>
</evidence>
<reference evidence="3" key="1">
    <citation type="journal article" date="2022" name="New Phytol.">
        <title>Evolutionary transition to the ectomycorrhizal habit in the genomes of a hyperdiverse lineage of mushroom-forming fungi.</title>
        <authorList>
            <person name="Looney B."/>
            <person name="Miyauchi S."/>
            <person name="Morin E."/>
            <person name="Drula E."/>
            <person name="Courty P.E."/>
            <person name="Kohler A."/>
            <person name="Kuo A."/>
            <person name="LaButti K."/>
            <person name="Pangilinan J."/>
            <person name="Lipzen A."/>
            <person name="Riley R."/>
            <person name="Andreopoulos W."/>
            <person name="He G."/>
            <person name="Johnson J."/>
            <person name="Nolan M."/>
            <person name="Tritt A."/>
            <person name="Barry K.W."/>
            <person name="Grigoriev I.V."/>
            <person name="Nagy L.G."/>
            <person name="Hibbett D."/>
            <person name="Henrissat B."/>
            <person name="Matheny P.B."/>
            <person name="Labbe J."/>
            <person name="Martin F.M."/>
        </authorList>
    </citation>
    <scope>NUCLEOTIDE SEQUENCE</scope>
    <source>
        <strain evidence="3">BPL690</strain>
    </source>
</reference>
<gene>
    <name evidence="3" type="ORF">B0F90DRAFT_1625287</name>
</gene>
<evidence type="ECO:0000256" key="2">
    <source>
        <dbReference type="ARBA" id="ARBA00023128"/>
    </source>
</evidence>
<proteinExistence type="predicted"/>
<dbReference type="InterPro" id="IPR018828">
    <property type="entry name" value="RRG7"/>
</dbReference>